<dbReference type="PANTHER" id="PTHR30572">
    <property type="entry name" value="MEMBRANE COMPONENT OF TRANSPORTER-RELATED"/>
    <property type="match status" value="1"/>
</dbReference>
<feature type="domain" description="ABC3 transporter permease C-terminal" evidence="7">
    <location>
        <begin position="277"/>
        <end position="390"/>
    </location>
</feature>
<evidence type="ECO:0000259" key="7">
    <source>
        <dbReference type="Pfam" id="PF02687"/>
    </source>
</evidence>
<dbReference type="InterPro" id="IPR025857">
    <property type="entry name" value="MacB_PCD"/>
</dbReference>
<keyword evidence="5" id="KW-0472">Membrane</keyword>
<evidence type="ECO:0000313" key="9">
    <source>
        <dbReference type="EMBL" id="NEV65844.1"/>
    </source>
</evidence>
<dbReference type="Pfam" id="PF12704">
    <property type="entry name" value="MacB_PCD"/>
    <property type="match status" value="1"/>
</dbReference>
<dbReference type="InterPro" id="IPR003838">
    <property type="entry name" value="ABC3_permease_C"/>
</dbReference>
<dbReference type="PANTHER" id="PTHR30572:SF4">
    <property type="entry name" value="ABC TRANSPORTER PERMEASE YTRF"/>
    <property type="match status" value="1"/>
</dbReference>
<reference evidence="9" key="2">
    <citation type="journal article" date="2015" name="Genome Announc.">
        <title>Draft Genome Sequence of Filamentous Marine Cyanobacterium Lyngbya confervoides Strain BDU141951.</title>
        <authorList>
            <person name="Chandrababunaidu M.M."/>
            <person name="Sen D."/>
            <person name="Tripathy S."/>
        </authorList>
    </citation>
    <scope>NUCLEOTIDE SEQUENCE</scope>
    <source>
        <strain evidence="9">BDU141951</strain>
    </source>
</reference>
<organism evidence="9">
    <name type="scientific">Lyngbya confervoides BDU141951</name>
    <dbReference type="NCBI Taxonomy" id="1574623"/>
    <lineage>
        <taxon>Bacteria</taxon>
        <taxon>Bacillati</taxon>
        <taxon>Cyanobacteriota</taxon>
        <taxon>Cyanophyceae</taxon>
        <taxon>Oscillatoriophycideae</taxon>
        <taxon>Oscillatoriales</taxon>
        <taxon>Microcoleaceae</taxon>
        <taxon>Lyngbya</taxon>
    </lineage>
</organism>
<evidence type="ECO:0000256" key="6">
    <source>
        <dbReference type="ARBA" id="ARBA00038076"/>
    </source>
</evidence>
<name>A0A0C1UXJ2_9CYAN</name>
<keyword evidence="3" id="KW-0812">Transmembrane</keyword>
<comment type="similarity">
    <text evidence="6">Belongs to the ABC-4 integral membrane protein family.</text>
</comment>
<accession>A0A0C1UXJ2</accession>
<dbReference type="Pfam" id="PF02687">
    <property type="entry name" value="FtsX"/>
    <property type="match status" value="1"/>
</dbReference>
<comment type="caution">
    <text evidence="9">The sequence shown here is derived from an EMBL/GenBank/DDBJ whole genome shotgun (WGS) entry which is preliminary data.</text>
</comment>
<dbReference type="GO" id="GO:0005886">
    <property type="term" value="C:plasma membrane"/>
    <property type="evidence" value="ECO:0007669"/>
    <property type="project" value="UniProtKB-SubCell"/>
</dbReference>
<dbReference type="EMBL" id="JTHE02000002">
    <property type="protein sequence ID" value="NEV65844.1"/>
    <property type="molecule type" value="Genomic_DNA"/>
</dbReference>
<evidence type="ECO:0000256" key="4">
    <source>
        <dbReference type="ARBA" id="ARBA00022989"/>
    </source>
</evidence>
<keyword evidence="2" id="KW-1003">Cell membrane</keyword>
<evidence type="ECO:0000259" key="8">
    <source>
        <dbReference type="Pfam" id="PF12704"/>
    </source>
</evidence>
<feature type="domain" description="MacB-like periplasmic core" evidence="8">
    <location>
        <begin position="23"/>
        <end position="240"/>
    </location>
</feature>
<reference evidence="9" key="1">
    <citation type="submission" date="2014-11" db="EMBL/GenBank/DDBJ databases">
        <authorList>
            <person name="Malar M.C."/>
            <person name="Sen D."/>
            <person name="Tripathy S."/>
        </authorList>
    </citation>
    <scope>NUCLEOTIDE SEQUENCE</scope>
    <source>
        <strain evidence="9">BDU141951</strain>
    </source>
</reference>
<dbReference type="GO" id="GO:0022857">
    <property type="term" value="F:transmembrane transporter activity"/>
    <property type="evidence" value="ECO:0007669"/>
    <property type="project" value="TreeGrafter"/>
</dbReference>
<reference evidence="9" key="3">
    <citation type="submission" date="2020-02" db="EMBL/GenBank/DDBJ databases">
        <authorList>
            <person name="Sarangi A.N."/>
            <person name="Ghosh S."/>
            <person name="Mukherjee M."/>
            <person name="Tripathy S."/>
        </authorList>
    </citation>
    <scope>NUCLEOTIDE SEQUENCE</scope>
    <source>
        <strain evidence="9">BDU141951</strain>
    </source>
</reference>
<gene>
    <name evidence="9" type="ORF">QQ91_001795</name>
</gene>
<proteinExistence type="inferred from homology"/>
<evidence type="ECO:0000256" key="3">
    <source>
        <dbReference type="ARBA" id="ARBA00022692"/>
    </source>
</evidence>
<evidence type="ECO:0000256" key="2">
    <source>
        <dbReference type="ARBA" id="ARBA00022475"/>
    </source>
</evidence>
<dbReference type="AlphaFoldDB" id="A0A0C1UXJ2"/>
<keyword evidence="4" id="KW-1133">Transmembrane helix</keyword>
<comment type="subcellular location">
    <subcellularLocation>
        <location evidence="1">Cell membrane</location>
        <topology evidence="1">Multi-pass membrane protein</topology>
    </subcellularLocation>
</comment>
<evidence type="ECO:0000256" key="5">
    <source>
        <dbReference type="ARBA" id="ARBA00023136"/>
    </source>
</evidence>
<evidence type="ECO:0000256" key="1">
    <source>
        <dbReference type="ARBA" id="ARBA00004651"/>
    </source>
</evidence>
<dbReference type="InterPro" id="IPR050250">
    <property type="entry name" value="Macrolide_Exporter_MacB"/>
</dbReference>
<sequence length="398" mass="43596">MALSPTDLILTTFRDLGGNWVRSGLTTLGIFMGVAAVNATLNIEAITSAQIQQKLDQRDNPFVFTWMYDPTWTKPTPELGEEDFVAMEQTVPGIAGVSRTTRVFNVDQVRHQGQVSNEADIEGVSLNFQQITGRQITAGRFFQQADFDEYYPVAVIDSVLAEQLFPDSSPVGQGLFLDTVRLTVVGVVETKQWRADQEPTGLVWLTQNYADAIAGRSTWGRTQIALAELDDYETVEEGVRTFLEQRYPGFTVQVFGNAEDLYREEQQQRTSTRILKVVGLLALVIGGVGIANITIAAVMERTREIGLRRAIGATDWEVMMQFIAEAALLSLIGGTAAIASIHGLTKVATTQVFEAPYTFRVQDAAISMGAAFAVGVGASFFPALRITQIDVVQALRGE</sequence>
<protein>
    <submittedName>
        <fullName evidence="9">ABC transporter permease</fullName>
    </submittedName>
</protein>